<dbReference type="EMBL" id="ML976985">
    <property type="protein sequence ID" value="KAF1959272.1"/>
    <property type="molecule type" value="Genomic_DNA"/>
</dbReference>
<reference evidence="1" key="1">
    <citation type="journal article" date="2020" name="Stud. Mycol.">
        <title>101 Dothideomycetes genomes: a test case for predicting lifestyles and emergence of pathogens.</title>
        <authorList>
            <person name="Haridas S."/>
            <person name="Albert R."/>
            <person name="Binder M."/>
            <person name="Bloem J."/>
            <person name="Labutti K."/>
            <person name="Salamov A."/>
            <person name="Andreopoulos B."/>
            <person name="Baker S."/>
            <person name="Barry K."/>
            <person name="Bills G."/>
            <person name="Bluhm B."/>
            <person name="Cannon C."/>
            <person name="Castanera R."/>
            <person name="Culley D."/>
            <person name="Daum C."/>
            <person name="Ezra D."/>
            <person name="Gonzalez J."/>
            <person name="Henrissat B."/>
            <person name="Kuo A."/>
            <person name="Liang C."/>
            <person name="Lipzen A."/>
            <person name="Lutzoni F."/>
            <person name="Magnuson J."/>
            <person name="Mondo S."/>
            <person name="Nolan M."/>
            <person name="Ohm R."/>
            <person name="Pangilinan J."/>
            <person name="Park H.-J."/>
            <person name="Ramirez L."/>
            <person name="Alfaro M."/>
            <person name="Sun H."/>
            <person name="Tritt A."/>
            <person name="Yoshinaga Y."/>
            <person name="Zwiers L.-H."/>
            <person name="Turgeon B."/>
            <person name="Goodwin S."/>
            <person name="Spatafora J."/>
            <person name="Crous P."/>
            <person name="Grigoriev I."/>
        </authorList>
    </citation>
    <scope>NUCLEOTIDE SEQUENCE</scope>
    <source>
        <strain evidence="1">CBS 675.92</strain>
    </source>
</reference>
<proteinExistence type="predicted"/>
<feature type="non-terminal residue" evidence="1">
    <location>
        <position position="1"/>
    </location>
</feature>
<keyword evidence="2" id="KW-1185">Reference proteome</keyword>
<dbReference type="OrthoDB" id="4357141at2759"/>
<sequence length="76" mass="8430">AAWEKAFTTKNILSGFEACGLHPFNSEVILSRFSDPKAEQPSSSESSRSVITAEDWRKIAKLLRAVVDNVYDSKAQ</sequence>
<dbReference type="Proteomes" id="UP000800035">
    <property type="component" value="Unassembled WGS sequence"/>
</dbReference>
<name>A0A6A5U5Z4_9PLEO</name>
<evidence type="ECO:0000313" key="2">
    <source>
        <dbReference type="Proteomes" id="UP000800035"/>
    </source>
</evidence>
<protein>
    <submittedName>
        <fullName evidence="1">Uncharacterized protein</fullName>
    </submittedName>
</protein>
<evidence type="ECO:0000313" key="1">
    <source>
        <dbReference type="EMBL" id="KAF1959272.1"/>
    </source>
</evidence>
<dbReference type="AlphaFoldDB" id="A0A6A5U5Z4"/>
<organism evidence="1 2">
    <name type="scientific">Byssothecium circinans</name>
    <dbReference type="NCBI Taxonomy" id="147558"/>
    <lineage>
        <taxon>Eukaryota</taxon>
        <taxon>Fungi</taxon>
        <taxon>Dikarya</taxon>
        <taxon>Ascomycota</taxon>
        <taxon>Pezizomycotina</taxon>
        <taxon>Dothideomycetes</taxon>
        <taxon>Pleosporomycetidae</taxon>
        <taxon>Pleosporales</taxon>
        <taxon>Massarineae</taxon>
        <taxon>Massarinaceae</taxon>
        <taxon>Byssothecium</taxon>
    </lineage>
</organism>
<gene>
    <name evidence="1" type="ORF">CC80DRAFT_545648</name>
</gene>
<accession>A0A6A5U5Z4</accession>